<dbReference type="InterPro" id="IPR029033">
    <property type="entry name" value="His_PPase_superfam"/>
</dbReference>
<dbReference type="PANTHER" id="PTHR46517">
    <property type="entry name" value="FRUCTOSE-2,6-BISPHOSPHATASE TIGAR"/>
    <property type="match status" value="1"/>
</dbReference>
<dbReference type="Proteomes" id="UP000812961">
    <property type="component" value="Unassembled WGS sequence"/>
</dbReference>
<comment type="caution">
    <text evidence="2">The sequence shown here is derived from an EMBL/GenBank/DDBJ whole genome shotgun (WGS) entry which is preliminary data.</text>
</comment>
<reference evidence="2 3" key="1">
    <citation type="submission" date="2021-08" db="EMBL/GenBank/DDBJ databases">
        <title>The genome sequence of Chitinophaga sp. B61.</title>
        <authorList>
            <person name="Zhang X."/>
        </authorList>
    </citation>
    <scope>NUCLEOTIDE SEQUENCE [LARGE SCALE GENOMIC DNA]</scope>
    <source>
        <strain evidence="2 3">B61</strain>
    </source>
</reference>
<evidence type="ECO:0000313" key="3">
    <source>
        <dbReference type="Proteomes" id="UP000812961"/>
    </source>
</evidence>
<keyword evidence="1" id="KW-0378">Hydrolase</keyword>
<dbReference type="CDD" id="cd07067">
    <property type="entry name" value="HP_PGM_like"/>
    <property type="match status" value="1"/>
</dbReference>
<dbReference type="Pfam" id="PF00300">
    <property type="entry name" value="His_Phos_1"/>
    <property type="match status" value="1"/>
</dbReference>
<evidence type="ECO:0000256" key="1">
    <source>
        <dbReference type="ARBA" id="ARBA00022801"/>
    </source>
</evidence>
<name>A0ABS7G648_9BACT</name>
<dbReference type="InterPro" id="IPR013078">
    <property type="entry name" value="His_Pase_superF_clade-1"/>
</dbReference>
<dbReference type="EMBL" id="JAICCF010000001">
    <property type="protein sequence ID" value="MBW8683119.1"/>
    <property type="molecule type" value="Genomic_DNA"/>
</dbReference>
<evidence type="ECO:0000313" key="2">
    <source>
        <dbReference type="EMBL" id="MBW8683119.1"/>
    </source>
</evidence>
<dbReference type="SUPFAM" id="SSF53254">
    <property type="entry name" value="Phosphoglycerate mutase-like"/>
    <property type="match status" value="1"/>
</dbReference>
<sequence>MTRIALIRHGSTAWNKEGKMQGSTDIPLDDEGLEQARKLGIRLSDEPWDIIYTSQLSRAKKTGEIIAASLGIDDIREDKRLMEVSGGLTEGTTEAERLVKWGSGWRQLELGMETEQTVLTRGMSFLDDLIIAHAGKRIILVSHGSFIRHLLKQLAPSLVQDATLKNTSVTRFTVNDDKWECELYNCTAHLV</sequence>
<organism evidence="2 3">
    <name type="scientific">Chitinophaga rhizophila</name>
    <dbReference type="NCBI Taxonomy" id="2866212"/>
    <lineage>
        <taxon>Bacteria</taxon>
        <taxon>Pseudomonadati</taxon>
        <taxon>Bacteroidota</taxon>
        <taxon>Chitinophagia</taxon>
        <taxon>Chitinophagales</taxon>
        <taxon>Chitinophagaceae</taxon>
        <taxon>Chitinophaga</taxon>
    </lineage>
</organism>
<dbReference type="PANTHER" id="PTHR46517:SF1">
    <property type="entry name" value="FRUCTOSE-2,6-BISPHOSPHATASE TIGAR"/>
    <property type="match status" value="1"/>
</dbReference>
<dbReference type="InterPro" id="IPR051695">
    <property type="entry name" value="Phosphoglycerate_Mutase"/>
</dbReference>
<dbReference type="SMART" id="SM00855">
    <property type="entry name" value="PGAM"/>
    <property type="match status" value="1"/>
</dbReference>
<dbReference type="Gene3D" id="3.40.50.1240">
    <property type="entry name" value="Phosphoglycerate mutase-like"/>
    <property type="match status" value="1"/>
</dbReference>
<dbReference type="RefSeq" id="WP_220248352.1">
    <property type="nucleotide sequence ID" value="NZ_JAICCF010000001.1"/>
</dbReference>
<protein>
    <submittedName>
        <fullName evidence="2">Histidine phosphatase family protein</fullName>
    </submittedName>
</protein>
<accession>A0ABS7G648</accession>
<keyword evidence="3" id="KW-1185">Reference proteome</keyword>
<proteinExistence type="predicted"/>
<gene>
    <name evidence="2" type="ORF">K1Y79_02125</name>
</gene>